<protein>
    <submittedName>
        <fullName evidence="1">Uncharacterized protein</fullName>
    </submittedName>
</protein>
<feature type="non-terminal residue" evidence="1">
    <location>
        <position position="141"/>
    </location>
</feature>
<dbReference type="Gramene" id="KVH90751">
    <property type="protein sequence ID" value="KVH90751"/>
    <property type="gene ID" value="Ccrd_007247"/>
</dbReference>
<keyword evidence="2" id="KW-1185">Reference proteome</keyword>
<organism evidence="1 2">
    <name type="scientific">Cynara cardunculus var. scolymus</name>
    <name type="common">Globe artichoke</name>
    <name type="synonym">Cynara scolymus</name>
    <dbReference type="NCBI Taxonomy" id="59895"/>
    <lineage>
        <taxon>Eukaryota</taxon>
        <taxon>Viridiplantae</taxon>
        <taxon>Streptophyta</taxon>
        <taxon>Embryophyta</taxon>
        <taxon>Tracheophyta</taxon>
        <taxon>Spermatophyta</taxon>
        <taxon>Magnoliopsida</taxon>
        <taxon>eudicotyledons</taxon>
        <taxon>Gunneridae</taxon>
        <taxon>Pentapetalae</taxon>
        <taxon>asterids</taxon>
        <taxon>campanulids</taxon>
        <taxon>Asterales</taxon>
        <taxon>Asteraceae</taxon>
        <taxon>Carduoideae</taxon>
        <taxon>Cardueae</taxon>
        <taxon>Carduinae</taxon>
        <taxon>Cynara</taxon>
    </lineage>
</organism>
<evidence type="ECO:0000313" key="2">
    <source>
        <dbReference type="Proteomes" id="UP000243975"/>
    </source>
</evidence>
<reference evidence="1 2" key="1">
    <citation type="journal article" date="2016" name="Sci. Rep.">
        <title>The genome sequence of the outbreeding globe artichoke constructed de novo incorporating a phase-aware low-pass sequencing strategy of F1 progeny.</title>
        <authorList>
            <person name="Scaglione D."/>
            <person name="Reyes-Chin-Wo S."/>
            <person name="Acquadro A."/>
            <person name="Froenicke L."/>
            <person name="Portis E."/>
            <person name="Beitel C."/>
            <person name="Tirone M."/>
            <person name="Mauro R."/>
            <person name="Lo Monaco A."/>
            <person name="Mauromicale G."/>
            <person name="Faccioli P."/>
            <person name="Cattivelli L."/>
            <person name="Rieseberg L."/>
            <person name="Michelmore R."/>
            <person name="Lanteri S."/>
        </authorList>
    </citation>
    <scope>NUCLEOTIDE SEQUENCE [LARGE SCALE GENOMIC DNA]</scope>
    <source>
        <strain evidence="1">2C</strain>
    </source>
</reference>
<gene>
    <name evidence="1" type="ORF">Ccrd_007247</name>
</gene>
<proteinExistence type="predicted"/>
<name>A0A103XHA3_CYNCS</name>
<comment type="caution">
    <text evidence="1">The sequence shown here is derived from an EMBL/GenBank/DDBJ whole genome shotgun (WGS) entry which is preliminary data.</text>
</comment>
<sequence>MKSINNRSRFPYALTVGGNCNQKGEKDDDVKLNSSEFIFRYKNHGMVNLMAETSGTLLKKINRSDGASTQILSHGRRGYTWFVMKETDLKPWVFVKISRGERRPQKSVISLRERERDIFFVAEVAYQRWGGSWPAGKCRPT</sequence>
<dbReference type="AlphaFoldDB" id="A0A103XHA3"/>
<dbReference type="EMBL" id="LEKV01005096">
    <property type="protein sequence ID" value="KVH90751.1"/>
    <property type="molecule type" value="Genomic_DNA"/>
</dbReference>
<dbReference type="Proteomes" id="UP000243975">
    <property type="component" value="Unassembled WGS sequence"/>
</dbReference>
<accession>A0A103XHA3</accession>
<evidence type="ECO:0000313" key="1">
    <source>
        <dbReference type="EMBL" id="KVH90751.1"/>
    </source>
</evidence>